<dbReference type="RefSeq" id="WP_048570856.1">
    <property type="nucleotide sequence ID" value="NZ_LFVU01000027.1"/>
</dbReference>
<name>A0A0J8D6D8_CLOCY</name>
<dbReference type="PANTHER" id="PTHR40061:SF1">
    <property type="entry name" value="SPORULATION PROTEIN YLMC-RELATED"/>
    <property type="match status" value="1"/>
</dbReference>
<protein>
    <submittedName>
        <fullName evidence="2">Putative PRC-barrel domain protein</fullName>
    </submittedName>
</protein>
<reference evidence="2 3" key="1">
    <citation type="submission" date="2015-06" db="EMBL/GenBank/DDBJ databases">
        <title>Draft genome sequence of the purine-degrading Clostridium cylindrosporum HC-1 (DSM 605).</title>
        <authorList>
            <person name="Poehlein A."/>
            <person name="Schiel-Bengelsdorf B."/>
            <person name="Bengelsdorf F."/>
            <person name="Daniel R."/>
            <person name="Duerre P."/>
        </authorList>
    </citation>
    <scope>NUCLEOTIDE SEQUENCE [LARGE SCALE GENOMIC DNA]</scope>
    <source>
        <strain evidence="2 3">DSM 605</strain>
    </source>
</reference>
<proteinExistence type="predicted"/>
<dbReference type="EMBL" id="LFVU01000027">
    <property type="protein sequence ID" value="KMT21417.1"/>
    <property type="molecule type" value="Genomic_DNA"/>
</dbReference>
<feature type="domain" description="PRC-barrel" evidence="1">
    <location>
        <begin position="10"/>
        <end position="85"/>
    </location>
</feature>
<dbReference type="PANTHER" id="PTHR40061">
    <property type="entry name" value="SPORULATION PROTEIN YLMC-RELATED"/>
    <property type="match status" value="1"/>
</dbReference>
<dbReference type="SUPFAM" id="SSF50346">
    <property type="entry name" value="PRC-barrel domain"/>
    <property type="match status" value="1"/>
</dbReference>
<evidence type="ECO:0000259" key="1">
    <source>
        <dbReference type="Pfam" id="PF05239"/>
    </source>
</evidence>
<dbReference type="Proteomes" id="UP000036756">
    <property type="component" value="Unassembled WGS sequence"/>
</dbReference>
<dbReference type="STRING" id="1121307.CLCY_2c01770"/>
<dbReference type="NCBIfam" id="TIGR02888">
    <property type="entry name" value="spore_YlmC_YmxH"/>
    <property type="match status" value="1"/>
</dbReference>
<dbReference type="PATRIC" id="fig|1121307.3.peg.1034"/>
<keyword evidence="3" id="KW-1185">Reference proteome</keyword>
<dbReference type="Gene3D" id="2.30.30.240">
    <property type="entry name" value="PRC-barrel domain"/>
    <property type="match status" value="1"/>
</dbReference>
<dbReference type="Pfam" id="PF05239">
    <property type="entry name" value="PRC"/>
    <property type="match status" value="1"/>
</dbReference>
<sequence>MDLREEKNKLLLSELKSMEVIDISEGKRLGFIGDIIFDEDLTYIKSFVIPYQSGIFSVFKKREELEIKWEQIKVIGVDIMLVDLLNENANVD</sequence>
<dbReference type="InterPro" id="IPR011033">
    <property type="entry name" value="PRC_barrel-like_sf"/>
</dbReference>
<dbReference type="InterPro" id="IPR027275">
    <property type="entry name" value="PRC-brl_dom"/>
</dbReference>
<dbReference type="AlphaFoldDB" id="A0A0J8D6D8"/>
<dbReference type="OrthoDB" id="6024937at2"/>
<evidence type="ECO:0000313" key="3">
    <source>
        <dbReference type="Proteomes" id="UP000036756"/>
    </source>
</evidence>
<organism evidence="2 3">
    <name type="scientific">Clostridium cylindrosporum DSM 605</name>
    <dbReference type="NCBI Taxonomy" id="1121307"/>
    <lineage>
        <taxon>Bacteria</taxon>
        <taxon>Bacillati</taxon>
        <taxon>Bacillota</taxon>
        <taxon>Clostridia</taxon>
        <taxon>Eubacteriales</taxon>
        <taxon>Clostridiaceae</taxon>
        <taxon>Clostridium</taxon>
    </lineage>
</organism>
<accession>A0A0J8D6D8</accession>
<gene>
    <name evidence="2" type="ORF">CLCY_2c01770</name>
</gene>
<evidence type="ECO:0000313" key="2">
    <source>
        <dbReference type="EMBL" id="KMT21417.1"/>
    </source>
</evidence>
<dbReference type="InterPro" id="IPR014238">
    <property type="entry name" value="Spore_YlmC/YmxH"/>
</dbReference>
<comment type="caution">
    <text evidence="2">The sequence shown here is derived from an EMBL/GenBank/DDBJ whole genome shotgun (WGS) entry which is preliminary data.</text>
</comment>